<dbReference type="Gene3D" id="3.30.460.10">
    <property type="entry name" value="Beta Polymerase, domain 2"/>
    <property type="match status" value="1"/>
</dbReference>
<feature type="compositionally biased region" description="Basic and acidic residues" evidence="1">
    <location>
        <begin position="827"/>
        <end position="837"/>
    </location>
</feature>
<dbReference type="Pfam" id="PF26180">
    <property type="entry name" value="PAP-OAS1"/>
    <property type="match status" value="2"/>
</dbReference>
<dbReference type="SUPFAM" id="SSF81631">
    <property type="entry name" value="PAP/OAS1 substrate-binding domain"/>
    <property type="match status" value="1"/>
</dbReference>
<dbReference type="EMBL" id="OIVN01001336">
    <property type="protein sequence ID" value="SPC92824.1"/>
    <property type="molecule type" value="Genomic_DNA"/>
</dbReference>
<dbReference type="InterPro" id="IPR054708">
    <property type="entry name" value="MTPAP-like_central"/>
</dbReference>
<evidence type="ECO:0000259" key="2">
    <source>
        <dbReference type="Pfam" id="PF22600"/>
    </source>
</evidence>
<dbReference type="Gene3D" id="1.10.1410.10">
    <property type="match status" value="1"/>
</dbReference>
<dbReference type="SUPFAM" id="SSF81301">
    <property type="entry name" value="Nucleotidyltransferase"/>
    <property type="match status" value="1"/>
</dbReference>
<evidence type="ECO:0000313" key="4">
    <source>
        <dbReference type="EMBL" id="SPC92824.1"/>
    </source>
</evidence>
<evidence type="ECO:0000256" key="1">
    <source>
        <dbReference type="SAM" id="MobiDB-lite"/>
    </source>
</evidence>
<reference evidence="4" key="1">
    <citation type="submission" date="2018-02" db="EMBL/GenBank/DDBJ databases">
        <authorList>
            <person name="Cohen D.B."/>
            <person name="Kent A.D."/>
        </authorList>
    </citation>
    <scope>NUCLEOTIDE SEQUENCE</scope>
</reference>
<feature type="compositionally biased region" description="Polar residues" evidence="1">
    <location>
        <begin position="890"/>
        <end position="907"/>
    </location>
</feature>
<proteinExistence type="predicted"/>
<dbReference type="AlphaFoldDB" id="A0A2N9G170"/>
<dbReference type="Pfam" id="PF22600">
    <property type="entry name" value="MTPAP-like_central"/>
    <property type="match status" value="1"/>
</dbReference>
<dbReference type="InterPro" id="IPR043519">
    <property type="entry name" value="NT_sf"/>
</dbReference>
<dbReference type="PANTHER" id="PTHR45979">
    <property type="entry name" value="PAP/OAS1 SUBSTRATE-BINDING DOMAIN SUPERFAMILY"/>
    <property type="match status" value="1"/>
</dbReference>
<name>A0A2N9G170_FAGSY</name>
<feature type="region of interest" description="Disordered" evidence="1">
    <location>
        <begin position="763"/>
        <end position="924"/>
    </location>
</feature>
<feature type="domain" description="PAP/OAS1 substrate-binding-related" evidence="3">
    <location>
        <begin position="183"/>
        <end position="337"/>
    </location>
</feature>
<evidence type="ECO:0008006" key="5">
    <source>
        <dbReference type="Google" id="ProtNLM"/>
    </source>
</evidence>
<sequence length="944" mass="103917">MGDLKVYSPRPNGVVFGEERLNSSSPPLPASNPDPLSIGSESWARAERITREIVCKIQPTLAADHKRKEVVEYVQGLITSSVGCEVFPYGSVPLKTYLPDGDIDLTALSCPNIEDALVSDVHAVLRGEEHNEAARFEVRDVHCIDAEVKLVKCIVQNIVVDISFNQLGGLCTLCFLEQVDRLVGKDHLFKRSIILIKAWCYYESRILGAHHGLISTYALETLVLYIFHLYHSNLNAPLAVLYRFLDYFSRFDWENYCISLSGPVCKSSLPDIVAGVQENGGDDLLLSEEFLRNCVEMFSVSPKVLETNSRAFPQKHLNIIDPLKENNNLGRSVNRGMKLFSFCCDAFRVCVGLCTGCTLMGFLPGNFFRIRSAFKYGARKLGWILMLPGERIANELNKFFSNTLDRHGSNCWTDIGSDFSSLSLHSVLCSEDKVFLKSTFGFHDDKISGIEVTSGIKNGPERHLRKVVSSEMGPELDCPVDRNDIFGYRFAGDAKQLATSGILGMRSTNDSPDCLPLDSNLSTLALGNSHHASHYNNSGLSRKNENIENLDPCQKMPLNSVVNDEMGSPWREVKDKLVGNNLVSSSINQEGMASKCSVVSSSVANIYPCNRERYIAGVSGSSEALKCLLDLSGDYNSHLRNLQYGQLCHGYAVSPPLLPSPPVSPQLQITNPWETICDSLRIKQNGYSQMSTNSVAFGSRFYSASHPTSSCTAYGLEEKKRPRGTGTYFPKPNCRPYRDRPVLEKGRNHVVEAHGQLLRHHSNGLAPAPQEVNSSNEGSQLQRHTRSNGLAPAPQEVNLSDEGSQLQRHTRSNGLAPAPREVNLSDEGSHELSHDEYPVLGRGKPGSSDSYQSHFSKCGSSHANGCSRPSEKLESVSLCPQPWGAPLPEGSSQPESGTSHPLGSASSPVALVLQSPKPFPGNNEERVEVQLYHLKDEDDFPPLS</sequence>
<dbReference type="InterPro" id="IPR058921">
    <property type="entry name" value="PAP/OAS1-rel"/>
</dbReference>
<feature type="domain" description="PAP/OAS1 substrate-binding-related" evidence="3">
    <location>
        <begin position="365"/>
        <end position="404"/>
    </location>
</feature>
<feature type="compositionally biased region" description="Polar residues" evidence="1">
    <location>
        <begin position="847"/>
        <end position="864"/>
    </location>
</feature>
<organism evidence="4">
    <name type="scientific">Fagus sylvatica</name>
    <name type="common">Beechnut</name>
    <dbReference type="NCBI Taxonomy" id="28930"/>
    <lineage>
        <taxon>Eukaryota</taxon>
        <taxon>Viridiplantae</taxon>
        <taxon>Streptophyta</taxon>
        <taxon>Embryophyta</taxon>
        <taxon>Tracheophyta</taxon>
        <taxon>Spermatophyta</taxon>
        <taxon>Magnoliopsida</taxon>
        <taxon>eudicotyledons</taxon>
        <taxon>Gunneridae</taxon>
        <taxon>Pentapetalae</taxon>
        <taxon>rosids</taxon>
        <taxon>fabids</taxon>
        <taxon>Fagales</taxon>
        <taxon>Fagaceae</taxon>
        <taxon>Fagus</taxon>
    </lineage>
</organism>
<feature type="compositionally biased region" description="Polar residues" evidence="1">
    <location>
        <begin position="771"/>
        <end position="782"/>
    </location>
</feature>
<evidence type="ECO:0000259" key="3">
    <source>
        <dbReference type="Pfam" id="PF26180"/>
    </source>
</evidence>
<dbReference type="CDD" id="cd05402">
    <property type="entry name" value="NT_PAP_TUTase"/>
    <property type="match status" value="1"/>
</dbReference>
<feature type="domain" description="Poly(A) RNA polymerase mitochondrial-like central palm" evidence="2">
    <location>
        <begin position="51"/>
        <end position="170"/>
    </location>
</feature>
<dbReference type="PANTHER" id="PTHR45979:SF31">
    <property type="entry name" value="POLYMERASE NUCLEOTIDYL TRANSFERASE DOMAIN-CONTAINING PROTEIN"/>
    <property type="match status" value="1"/>
</dbReference>
<gene>
    <name evidence="4" type="ORF">FSB_LOCUS20706</name>
</gene>
<dbReference type="InterPro" id="IPR058920">
    <property type="entry name" value="PAP-OAS1-bd-rel"/>
</dbReference>
<accession>A0A2N9G170</accession>
<protein>
    <recommendedName>
        <fullName evidence="5">Polymerase nucleotidyl transferase domain-containing protein</fullName>
    </recommendedName>
</protein>
<feature type="compositionally biased region" description="Polar residues" evidence="1">
    <location>
        <begin position="797"/>
        <end position="807"/>
    </location>
</feature>